<comment type="catalytic activity">
    <reaction evidence="1">
        <text>O-phospho-L-seryl-[protein] + H2O = L-seryl-[protein] + phosphate</text>
        <dbReference type="Rhea" id="RHEA:20629"/>
        <dbReference type="Rhea" id="RHEA-COMP:9863"/>
        <dbReference type="Rhea" id="RHEA-COMP:11604"/>
        <dbReference type="ChEBI" id="CHEBI:15377"/>
        <dbReference type="ChEBI" id="CHEBI:29999"/>
        <dbReference type="ChEBI" id="CHEBI:43474"/>
        <dbReference type="ChEBI" id="CHEBI:83421"/>
        <dbReference type="EC" id="3.1.3.16"/>
    </reaction>
</comment>
<dbReference type="Proteomes" id="UP001630127">
    <property type="component" value="Unassembled WGS sequence"/>
</dbReference>
<dbReference type="PROSITE" id="PS51746">
    <property type="entry name" value="PPM_2"/>
    <property type="match status" value="1"/>
</dbReference>
<protein>
    <recommendedName>
        <fullName evidence="1">Protein phosphatase</fullName>
        <ecNumber evidence="1">3.1.3.16</ecNumber>
    </recommendedName>
</protein>
<comment type="similarity">
    <text evidence="1">Belongs to the PP2C family.</text>
</comment>
<dbReference type="PANTHER" id="PTHR12320:SF14">
    <property type="entry name" value="PROTEIN PHOSPHATASE"/>
    <property type="match status" value="1"/>
</dbReference>
<keyword evidence="1" id="KW-0904">Protein phosphatase</keyword>
<dbReference type="PANTHER" id="PTHR12320">
    <property type="entry name" value="PROTEIN PHOSPHATASE 2C"/>
    <property type="match status" value="1"/>
</dbReference>
<dbReference type="GO" id="GO:0004722">
    <property type="term" value="F:protein serine/threonine phosphatase activity"/>
    <property type="evidence" value="ECO:0007669"/>
    <property type="project" value="UniProtKB-EC"/>
</dbReference>
<proteinExistence type="inferred from homology"/>
<dbReference type="SMART" id="SM00332">
    <property type="entry name" value="PP2Cc"/>
    <property type="match status" value="1"/>
</dbReference>
<reference evidence="3 4" key="1">
    <citation type="submission" date="2024-11" db="EMBL/GenBank/DDBJ databases">
        <title>A near-complete genome assembly of Cinchona calisaya.</title>
        <authorList>
            <person name="Lian D.C."/>
            <person name="Zhao X.W."/>
            <person name="Wei L."/>
        </authorList>
    </citation>
    <scope>NUCLEOTIDE SEQUENCE [LARGE SCALE GENOMIC DNA]</scope>
    <source>
        <tissue evidence="3">Nenye</tissue>
    </source>
</reference>
<evidence type="ECO:0000313" key="3">
    <source>
        <dbReference type="EMBL" id="KAL3533664.1"/>
    </source>
</evidence>
<dbReference type="GO" id="GO:0046872">
    <property type="term" value="F:metal ion binding"/>
    <property type="evidence" value="ECO:0007669"/>
    <property type="project" value="UniProtKB-UniRule"/>
</dbReference>
<comment type="catalytic activity">
    <reaction evidence="1">
        <text>O-phospho-L-threonyl-[protein] + H2O = L-threonyl-[protein] + phosphate</text>
        <dbReference type="Rhea" id="RHEA:47004"/>
        <dbReference type="Rhea" id="RHEA-COMP:11060"/>
        <dbReference type="Rhea" id="RHEA-COMP:11605"/>
        <dbReference type="ChEBI" id="CHEBI:15377"/>
        <dbReference type="ChEBI" id="CHEBI:30013"/>
        <dbReference type="ChEBI" id="CHEBI:43474"/>
        <dbReference type="ChEBI" id="CHEBI:61977"/>
        <dbReference type="EC" id="3.1.3.16"/>
    </reaction>
</comment>
<dbReference type="AlphaFoldDB" id="A0ABD3AR82"/>
<sequence>MIKKINMKRSFMKKSSINRVLGPGFGTAKTRRLVKKASIYGVPENRFTTSFLKMVAAPFYLAKENKERPLGEDAWFICDEGQTIGVADGVGGWSEIGIDAGAYARELMKNAFFSVQKQAMTRGSVDPKQVLHEAFLNTKAKGSSTACIISLKGDFLLAMNIGDSGFMVIREGIVVYQSPSQQKFFNCPYQLGIGCDTPDWAMELEVKVVHGDILVVGTDGVFDNLFPAEIEDIVDTCLKQEKSLAEIARTIAEVAREQSLDKDCISPFAKSARELGLDCLGGKYDDVTVIAAYIE</sequence>
<accession>A0ABD3AR82</accession>
<keyword evidence="1" id="KW-0464">Manganese</keyword>
<evidence type="ECO:0000313" key="4">
    <source>
        <dbReference type="Proteomes" id="UP001630127"/>
    </source>
</evidence>
<dbReference type="InterPro" id="IPR039123">
    <property type="entry name" value="PPTC7"/>
</dbReference>
<keyword evidence="1" id="KW-0460">Magnesium</keyword>
<gene>
    <name evidence="3" type="ORF">ACH5RR_007185</name>
</gene>
<comment type="cofactor">
    <cofactor evidence="1">
        <name>Mg(2+)</name>
        <dbReference type="ChEBI" id="CHEBI:18420"/>
    </cofactor>
</comment>
<keyword evidence="4" id="KW-1185">Reference proteome</keyword>
<keyword evidence="1" id="KW-0479">Metal-binding</keyword>
<comment type="caution">
    <text evidence="3">The sequence shown here is derived from an EMBL/GenBank/DDBJ whole genome shotgun (WGS) entry which is preliminary data.</text>
</comment>
<dbReference type="Gene3D" id="3.60.40.10">
    <property type="entry name" value="PPM-type phosphatase domain"/>
    <property type="match status" value="2"/>
</dbReference>
<feature type="domain" description="PPM-type phosphatase" evidence="2">
    <location>
        <begin position="58"/>
        <end position="294"/>
    </location>
</feature>
<comment type="cofactor">
    <cofactor evidence="1">
        <name>Mn(2+)</name>
        <dbReference type="ChEBI" id="CHEBI:29035"/>
    </cofactor>
</comment>
<evidence type="ECO:0000256" key="1">
    <source>
        <dbReference type="RuleBase" id="RU366020"/>
    </source>
</evidence>
<dbReference type="EC" id="3.1.3.16" evidence="1"/>
<dbReference type="SMART" id="SM00331">
    <property type="entry name" value="PP2C_SIG"/>
    <property type="match status" value="1"/>
</dbReference>
<name>A0ABD3AR82_9GENT</name>
<evidence type="ECO:0000259" key="2">
    <source>
        <dbReference type="PROSITE" id="PS51746"/>
    </source>
</evidence>
<organism evidence="3 4">
    <name type="scientific">Cinchona calisaya</name>
    <dbReference type="NCBI Taxonomy" id="153742"/>
    <lineage>
        <taxon>Eukaryota</taxon>
        <taxon>Viridiplantae</taxon>
        <taxon>Streptophyta</taxon>
        <taxon>Embryophyta</taxon>
        <taxon>Tracheophyta</taxon>
        <taxon>Spermatophyta</taxon>
        <taxon>Magnoliopsida</taxon>
        <taxon>eudicotyledons</taxon>
        <taxon>Gunneridae</taxon>
        <taxon>Pentapetalae</taxon>
        <taxon>asterids</taxon>
        <taxon>lamiids</taxon>
        <taxon>Gentianales</taxon>
        <taxon>Rubiaceae</taxon>
        <taxon>Cinchonoideae</taxon>
        <taxon>Cinchoneae</taxon>
        <taxon>Cinchona</taxon>
    </lineage>
</organism>
<dbReference type="InterPro" id="IPR036457">
    <property type="entry name" value="PPM-type-like_dom_sf"/>
</dbReference>
<dbReference type="SUPFAM" id="SSF81606">
    <property type="entry name" value="PP2C-like"/>
    <property type="match status" value="1"/>
</dbReference>
<keyword evidence="1" id="KW-0378">Hydrolase</keyword>
<dbReference type="InterPro" id="IPR001932">
    <property type="entry name" value="PPM-type_phosphatase-like_dom"/>
</dbReference>
<dbReference type="EMBL" id="JBJUIK010000003">
    <property type="protein sequence ID" value="KAL3533664.1"/>
    <property type="molecule type" value="Genomic_DNA"/>
</dbReference>